<sequence>MDSRTARLGLHAIDELEARRIHDRAPQPGDAWAADYPFEGDLPATGSFLRATEQNGEQRPFGYYQIRRQSDRLAIGGVGFEGPPDGGVVEIGYGLVPSARGHGYATEALGTVVQIAAGLGVTTIRADTDLDNVASQRTLEHAGFHQVEADSKLCHYEVKVQTS</sequence>
<evidence type="ECO:0000313" key="3">
    <source>
        <dbReference type="Proteomes" id="UP001183176"/>
    </source>
</evidence>
<dbReference type="RefSeq" id="WP_311423345.1">
    <property type="nucleotide sequence ID" value="NZ_JAVREH010000014.1"/>
</dbReference>
<dbReference type="InterPro" id="IPR051908">
    <property type="entry name" value="Ribosomal_N-acetyltransferase"/>
</dbReference>
<feature type="domain" description="N-acetyltransferase" evidence="1">
    <location>
        <begin position="1"/>
        <end position="162"/>
    </location>
</feature>
<organism evidence="2 3">
    <name type="scientific">Jatrophihabitans lederbergiae</name>
    <dbReference type="NCBI Taxonomy" id="3075547"/>
    <lineage>
        <taxon>Bacteria</taxon>
        <taxon>Bacillati</taxon>
        <taxon>Actinomycetota</taxon>
        <taxon>Actinomycetes</taxon>
        <taxon>Jatrophihabitantales</taxon>
        <taxon>Jatrophihabitantaceae</taxon>
        <taxon>Jatrophihabitans</taxon>
    </lineage>
</organism>
<dbReference type="InterPro" id="IPR016181">
    <property type="entry name" value="Acyl_CoA_acyltransferase"/>
</dbReference>
<protein>
    <submittedName>
        <fullName evidence="2">GNAT family N-acetyltransferase</fullName>
    </submittedName>
</protein>
<accession>A0ABU2JB12</accession>
<dbReference type="Proteomes" id="UP001183176">
    <property type="component" value="Unassembled WGS sequence"/>
</dbReference>
<dbReference type="SUPFAM" id="SSF55729">
    <property type="entry name" value="Acyl-CoA N-acyltransferases (Nat)"/>
    <property type="match status" value="1"/>
</dbReference>
<dbReference type="EMBL" id="JAVREH010000014">
    <property type="protein sequence ID" value="MDT0262186.1"/>
    <property type="molecule type" value="Genomic_DNA"/>
</dbReference>
<evidence type="ECO:0000313" key="2">
    <source>
        <dbReference type="EMBL" id="MDT0262186.1"/>
    </source>
</evidence>
<dbReference type="PANTHER" id="PTHR43441">
    <property type="entry name" value="RIBOSOMAL-PROTEIN-SERINE ACETYLTRANSFERASE"/>
    <property type="match status" value="1"/>
</dbReference>
<proteinExistence type="predicted"/>
<dbReference type="Pfam" id="PF13302">
    <property type="entry name" value="Acetyltransf_3"/>
    <property type="match status" value="1"/>
</dbReference>
<gene>
    <name evidence="2" type="ORF">RM423_12360</name>
</gene>
<dbReference type="Gene3D" id="3.40.630.30">
    <property type="match status" value="1"/>
</dbReference>
<keyword evidence="3" id="KW-1185">Reference proteome</keyword>
<dbReference type="PROSITE" id="PS51186">
    <property type="entry name" value="GNAT"/>
    <property type="match status" value="1"/>
</dbReference>
<dbReference type="InterPro" id="IPR000182">
    <property type="entry name" value="GNAT_dom"/>
</dbReference>
<reference evidence="3" key="1">
    <citation type="submission" date="2023-07" db="EMBL/GenBank/DDBJ databases">
        <title>30 novel species of actinomycetes from the DSMZ collection.</title>
        <authorList>
            <person name="Nouioui I."/>
        </authorList>
    </citation>
    <scope>NUCLEOTIDE SEQUENCE [LARGE SCALE GENOMIC DNA]</scope>
    <source>
        <strain evidence="3">DSM 44399</strain>
    </source>
</reference>
<dbReference type="PANTHER" id="PTHR43441:SF6">
    <property type="entry name" value="N-ACETYLTRANSFERASE DOMAIN-CONTAINING PROTEIN"/>
    <property type="match status" value="1"/>
</dbReference>
<name>A0ABU2JB12_9ACTN</name>
<comment type="caution">
    <text evidence="2">The sequence shown here is derived from an EMBL/GenBank/DDBJ whole genome shotgun (WGS) entry which is preliminary data.</text>
</comment>
<evidence type="ECO:0000259" key="1">
    <source>
        <dbReference type="PROSITE" id="PS51186"/>
    </source>
</evidence>